<name>X6N2C5_RETFI</name>
<organism evidence="2 3">
    <name type="scientific">Reticulomyxa filosa</name>
    <dbReference type="NCBI Taxonomy" id="46433"/>
    <lineage>
        <taxon>Eukaryota</taxon>
        <taxon>Sar</taxon>
        <taxon>Rhizaria</taxon>
        <taxon>Retaria</taxon>
        <taxon>Foraminifera</taxon>
        <taxon>Monothalamids</taxon>
        <taxon>Reticulomyxidae</taxon>
        <taxon>Reticulomyxa</taxon>
    </lineage>
</organism>
<dbReference type="EMBL" id="ASPP01012803">
    <property type="protein sequence ID" value="ETO20251.1"/>
    <property type="molecule type" value="Genomic_DNA"/>
</dbReference>
<dbReference type="Proteomes" id="UP000023152">
    <property type="component" value="Unassembled WGS sequence"/>
</dbReference>
<evidence type="ECO:0000313" key="2">
    <source>
        <dbReference type="EMBL" id="ETO20251.1"/>
    </source>
</evidence>
<accession>X6N2C5</accession>
<feature type="transmembrane region" description="Helical" evidence="1">
    <location>
        <begin position="109"/>
        <end position="134"/>
    </location>
</feature>
<keyword evidence="1" id="KW-0472">Membrane</keyword>
<reference evidence="2 3" key="1">
    <citation type="journal article" date="2013" name="Curr. Biol.">
        <title>The Genome of the Foraminiferan Reticulomyxa filosa.</title>
        <authorList>
            <person name="Glockner G."/>
            <person name="Hulsmann N."/>
            <person name="Schleicher M."/>
            <person name="Noegel A.A."/>
            <person name="Eichinger L."/>
            <person name="Gallinger C."/>
            <person name="Pawlowski J."/>
            <person name="Sierra R."/>
            <person name="Euteneuer U."/>
            <person name="Pillet L."/>
            <person name="Moustafa A."/>
            <person name="Platzer M."/>
            <person name="Groth M."/>
            <person name="Szafranski K."/>
            <person name="Schliwa M."/>
        </authorList>
    </citation>
    <scope>NUCLEOTIDE SEQUENCE [LARGE SCALE GENOMIC DNA]</scope>
</reference>
<keyword evidence="3" id="KW-1185">Reference proteome</keyword>
<keyword evidence="1" id="KW-1133">Transmembrane helix</keyword>
<evidence type="ECO:0000313" key="3">
    <source>
        <dbReference type="Proteomes" id="UP000023152"/>
    </source>
</evidence>
<sequence length="186" mass="22276">MYDVYEKKKKIDKPGDNPLPSCQKRHSLILIYGPKKKQNKTKNTFNRGGPLYSLKCIVINYYSYIRVEDPRPRVNSPIHFSVQKFVLNVHRFDFEKICGQRMIAKHAHFFSFPITVHFFVFVDSQIVSICFIFYHKLQTHKINTCLFLFFFFPFKEEIKSSFYLKKKKKKKAKNGKHGHDARRRFN</sequence>
<protein>
    <submittedName>
        <fullName evidence="2">Uncharacterized protein</fullName>
    </submittedName>
</protein>
<dbReference type="AlphaFoldDB" id="X6N2C5"/>
<keyword evidence="1" id="KW-0812">Transmembrane</keyword>
<proteinExistence type="predicted"/>
<evidence type="ECO:0000256" key="1">
    <source>
        <dbReference type="SAM" id="Phobius"/>
    </source>
</evidence>
<gene>
    <name evidence="2" type="ORF">RFI_16966</name>
</gene>
<comment type="caution">
    <text evidence="2">The sequence shown here is derived from an EMBL/GenBank/DDBJ whole genome shotgun (WGS) entry which is preliminary data.</text>
</comment>